<evidence type="ECO:0000256" key="2">
    <source>
        <dbReference type="SAM" id="Phobius"/>
    </source>
</evidence>
<reference evidence="3" key="1">
    <citation type="submission" date="2021-01" db="EMBL/GenBank/DDBJ databases">
        <title>Whole genome shotgun sequence of Spirilliplanes yamanashiensis NBRC 15828.</title>
        <authorList>
            <person name="Komaki H."/>
            <person name="Tamura T."/>
        </authorList>
    </citation>
    <scope>NUCLEOTIDE SEQUENCE</scope>
    <source>
        <strain evidence="3">NBRC 15828</strain>
    </source>
</reference>
<organism evidence="3 4">
    <name type="scientific">Spirilliplanes yamanashiensis</name>
    <dbReference type="NCBI Taxonomy" id="42233"/>
    <lineage>
        <taxon>Bacteria</taxon>
        <taxon>Bacillati</taxon>
        <taxon>Actinomycetota</taxon>
        <taxon>Actinomycetes</taxon>
        <taxon>Micromonosporales</taxon>
        <taxon>Micromonosporaceae</taxon>
        <taxon>Spirilliplanes</taxon>
    </lineage>
</organism>
<gene>
    <name evidence="3" type="ORF">Sya03_59500</name>
</gene>
<feature type="transmembrane region" description="Helical" evidence="2">
    <location>
        <begin position="68"/>
        <end position="94"/>
    </location>
</feature>
<evidence type="ECO:0000256" key="1">
    <source>
        <dbReference type="SAM" id="MobiDB-lite"/>
    </source>
</evidence>
<comment type="caution">
    <text evidence="3">The sequence shown here is derived from an EMBL/GenBank/DDBJ whole genome shotgun (WGS) entry which is preliminary data.</text>
</comment>
<dbReference type="AlphaFoldDB" id="A0A8J4DMM1"/>
<name>A0A8J4DMM1_9ACTN</name>
<dbReference type="Proteomes" id="UP000652013">
    <property type="component" value="Unassembled WGS sequence"/>
</dbReference>
<evidence type="ECO:0000313" key="4">
    <source>
        <dbReference type="Proteomes" id="UP000652013"/>
    </source>
</evidence>
<dbReference type="EMBL" id="BOOY01000043">
    <property type="protein sequence ID" value="GIJ06598.1"/>
    <property type="molecule type" value="Genomic_DNA"/>
</dbReference>
<keyword evidence="4" id="KW-1185">Reference proteome</keyword>
<feature type="transmembrane region" description="Helical" evidence="2">
    <location>
        <begin position="37"/>
        <end position="56"/>
    </location>
</feature>
<proteinExistence type="predicted"/>
<protein>
    <submittedName>
        <fullName evidence="3">Uncharacterized protein</fullName>
    </submittedName>
</protein>
<evidence type="ECO:0000313" key="3">
    <source>
        <dbReference type="EMBL" id="GIJ06598.1"/>
    </source>
</evidence>
<keyword evidence="2" id="KW-1133">Transmembrane helix</keyword>
<keyword evidence="2" id="KW-0812">Transmembrane</keyword>
<feature type="region of interest" description="Disordered" evidence="1">
    <location>
        <begin position="162"/>
        <end position="190"/>
    </location>
</feature>
<accession>A0A8J4DMM1</accession>
<sequence length="190" mass="19452">MHVRLSRIDTDFRQIVSLVFQDGSVTVVPTSAGRSRAARAAGGAVLGSVGLTALAINAEDKANHTFGLIVWILAGVVLAVGGAAAVWLWVAAVVRERRDGPRGTVIPASSVVHAASNADGGRVAVTIQTDDGASRTFSAPGRSGGQLATQFGSLLGVEAPKEVRDEIPAQSTAQDRPSAADRDSGSTTAR</sequence>
<keyword evidence="2" id="KW-0472">Membrane</keyword>